<organism evidence="1 2">
    <name type="scientific">Salibacter halophilus</name>
    <dbReference type="NCBI Taxonomy" id="1803916"/>
    <lineage>
        <taxon>Bacteria</taxon>
        <taxon>Pseudomonadati</taxon>
        <taxon>Bacteroidota</taxon>
        <taxon>Flavobacteriia</taxon>
        <taxon>Flavobacteriales</taxon>
        <taxon>Salibacteraceae</taxon>
        <taxon>Salibacter</taxon>
    </lineage>
</organism>
<dbReference type="RefSeq" id="WP_151166794.1">
    <property type="nucleotide sequence ID" value="NZ_WACR01000003.1"/>
</dbReference>
<protein>
    <submittedName>
        <fullName evidence="1">Uncharacterized protein</fullName>
    </submittedName>
</protein>
<reference evidence="1 2" key="1">
    <citation type="submission" date="2019-09" db="EMBL/GenBank/DDBJ databases">
        <title>Genomes of Cryomorphaceae.</title>
        <authorList>
            <person name="Bowman J.P."/>
        </authorList>
    </citation>
    <scope>NUCLEOTIDE SEQUENCE [LARGE SCALE GENOMIC DNA]</scope>
    <source>
        <strain evidence="1 2">KCTC 52047</strain>
    </source>
</reference>
<dbReference type="EMBL" id="WACR01000003">
    <property type="protein sequence ID" value="KAB1065155.1"/>
    <property type="molecule type" value="Genomic_DNA"/>
</dbReference>
<dbReference type="AlphaFoldDB" id="A0A6N6M8H3"/>
<accession>A0A6N6M8H3</accession>
<gene>
    <name evidence="1" type="ORF">F3059_04170</name>
</gene>
<name>A0A6N6M8H3_9FLAO</name>
<evidence type="ECO:0000313" key="1">
    <source>
        <dbReference type="EMBL" id="KAB1065155.1"/>
    </source>
</evidence>
<evidence type="ECO:0000313" key="2">
    <source>
        <dbReference type="Proteomes" id="UP000435357"/>
    </source>
</evidence>
<dbReference type="Proteomes" id="UP000435357">
    <property type="component" value="Unassembled WGS sequence"/>
</dbReference>
<keyword evidence="2" id="KW-1185">Reference proteome</keyword>
<sequence length="193" mass="22723">MKILIVVADVILLFIGVSCYNDSCFSTFDKMLVENSFLKIDKSCDTLSLINHLLTEYSTDSSSTECLEQYLYDAESRDEISIRDEALNYSRLPIRQKRFFILFNIHQVLFLNNQEKFEFIYIAKNDFKITGGIGRINIEKKYLNEIVASYKEWVSKLNHKGLKRARQINLTPLKGEEYNWKLVPKEEYNFPFD</sequence>
<proteinExistence type="predicted"/>
<comment type="caution">
    <text evidence="1">The sequence shown here is derived from an EMBL/GenBank/DDBJ whole genome shotgun (WGS) entry which is preliminary data.</text>
</comment>